<dbReference type="InterPro" id="IPR003593">
    <property type="entry name" value="AAA+_ATPase"/>
</dbReference>
<feature type="transmembrane region" description="Helical" evidence="7">
    <location>
        <begin position="271"/>
        <end position="289"/>
    </location>
</feature>
<keyword evidence="3" id="KW-0547">Nucleotide-binding</keyword>
<evidence type="ECO:0000256" key="2">
    <source>
        <dbReference type="ARBA" id="ARBA00022692"/>
    </source>
</evidence>
<dbReference type="InterPro" id="IPR017871">
    <property type="entry name" value="ABC_transporter-like_CS"/>
</dbReference>
<dbReference type="Pfam" id="PF00005">
    <property type="entry name" value="ABC_tran"/>
    <property type="match status" value="1"/>
</dbReference>
<dbReference type="PROSITE" id="PS00211">
    <property type="entry name" value="ABC_TRANSPORTER_1"/>
    <property type="match status" value="1"/>
</dbReference>
<dbReference type="Proteomes" id="UP000823123">
    <property type="component" value="Unassembled WGS sequence"/>
</dbReference>
<sequence>MELIKKYVNKNVFSYLLSVVFAILGVAMGLITYIILAKLVVSVVSGNMDISFYTQNIIFILGAFVLKEVFAGISTLISHTATFKVLADMRKDIMGKLFKMPLGDILNYSTGKLKDIIVDQVDHMETSLAHIIPEVTANLVGPIVLLGYMLILDWRLMLLSLIPLVIGFGAMATIMNKSYQLSYKKSVEIGQKMNNSVVEYINGVEVIKAFNQSDSSYEKYSKSVYDNASFFYNWMKSCSIRSAMGMHLSPMGLLTILPFSVIFYLNGSLNVVNLIAIIILSFGTIENLIKISAYIDDLARIGTITGEIQGILSSKELIHSNSDFEIKNFDIDFENVSFAYNEDKQILEDLSLNIKENRATAFVGPSGSGKSTITKLIAGFWDVDKGDIKIGGVSLKDISLKKLSDLISYVSQDNFLFDISIKENIRIAKPDATDEEIVEMAKKSGCHEFIINLENGYDTIVGEGGSHLSGGERQRISIARAMLKNAPIVILDEATSYIDAENESIIQESISNLVKGKTLIMIAHRLRTVTNVDEIFVIENGKINSKGTHNELIENSKLYKEMWDSAIKGEE</sequence>
<evidence type="ECO:0000256" key="3">
    <source>
        <dbReference type="ARBA" id="ARBA00022741"/>
    </source>
</evidence>
<dbReference type="EMBL" id="JACVDA010000018">
    <property type="protein sequence ID" value="MBK1468977.1"/>
    <property type="molecule type" value="Genomic_DNA"/>
</dbReference>
<evidence type="ECO:0000256" key="7">
    <source>
        <dbReference type="SAM" id="Phobius"/>
    </source>
</evidence>
<accession>A0ABS1CBV1</accession>
<dbReference type="PROSITE" id="PS50929">
    <property type="entry name" value="ABC_TM1F"/>
    <property type="match status" value="1"/>
</dbReference>
<dbReference type="InterPro" id="IPR027417">
    <property type="entry name" value="P-loop_NTPase"/>
</dbReference>
<evidence type="ECO:0000259" key="9">
    <source>
        <dbReference type="PROSITE" id="PS50929"/>
    </source>
</evidence>
<dbReference type="RefSeq" id="WP_068474380.1">
    <property type="nucleotide sequence ID" value="NZ_JACVDA010000018.1"/>
</dbReference>
<dbReference type="PANTHER" id="PTHR43394">
    <property type="entry name" value="ATP-DEPENDENT PERMEASE MDL1, MITOCHONDRIAL"/>
    <property type="match status" value="1"/>
</dbReference>
<dbReference type="Gene3D" id="1.20.1560.10">
    <property type="entry name" value="ABC transporter type 1, transmembrane domain"/>
    <property type="match status" value="1"/>
</dbReference>
<keyword evidence="11" id="KW-1185">Reference proteome</keyword>
<dbReference type="SUPFAM" id="SSF90123">
    <property type="entry name" value="ABC transporter transmembrane region"/>
    <property type="match status" value="1"/>
</dbReference>
<organism evidence="10 11">
    <name type="scientific">Parvimonas parva</name>
    <dbReference type="NCBI Taxonomy" id="2769485"/>
    <lineage>
        <taxon>Bacteria</taxon>
        <taxon>Bacillati</taxon>
        <taxon>Bacillota</taxon>
        <taxon>Tissierellia</taxon>
        <taxon>Tissierellales</taxon>
        <taxon>Peptoniphilaceae</taxon>
        <taxon>Parvimonas</taxon>
    </lineage>
</organism>
<reference evidence="10 11" key="1">
    <citation type="submission" date="2020-09" db="EMBL/GenBank/DDBJ databases">
        <title>Parvimonas S3374 sp. nov.</title>
        <authorList>
            <person name="Buhl M."/>
        </authorList>
    </citation>
    <scope>NUCLEOTIDE SEQUENCE [LARGE SCALE GENOMIC DNA]</scope>
    <source>
        <strain evidence="10 11">S3374</strain>
    </source>
</reference>
<evidence type="ECO:0000256" key="4">
    <source>
        <dbReference type="ARBA" id="ARBA00022840"/>
    </source>
</evidence>
<dbReference type="Pfam" id="PF00664">
    <property type="entry name" value="ABC_membrane"/>
    <property type="match status" value="1"/>
</dbReference>
<feature type="transmembrane region" description="Helical" evidence="7">
    <location>
        <begin position="245"/>
        <end position="265"/>
    </location>
</feature>
<comment type="caution">
    <text evidence="10">The sequence shown here is derived from an EMBL/GenBank/DDBJ whole genome shotgun (WGS) entry which is preliminary data.</text>
</comment>
<evidence type="ECO:0000256" key="6">
    <source>
        <dbReference type="ARBA" id="ARBA00023136"/>
    </source>
</evidence>
<name>A0ABS1CBV1_9FIRM</name>
<dbReference type="Gene3D" id="3.40.50.300">
    <property type="entry name" value="P-loop containing nucleotide triphosphate hydrolases"/>
    <property type="match status" value="1"/>
</dbReference>
<dbReference type="SUPFAM" id="SSF52540">
    <property type="entry name" value="P-loop containing nucleoside triphosphate hydrolases"/>
    <property type="match status" value="1"/>
</dbReference>
<feature type="transmembrane region" description="Helical" evidence="7">
    <location>
        <begin position="157"/>
        <end position="175"/>
    </location>
</feature>
<evidence type="ECO:0000256" key="1">
    <source>
        <dbReference type="ARBA" id="ARBA00004651"/>
    </source>
</evidence>
<feature type="domain" description="ABC transmembrane type-1" evidence="9">
    <location>
        <begin position="16"/>
        <end position="300"/>
    </location>
</feature>
<keyword evidence="5 7" id="KW-1133">Transmembrane helix</keyword>
<dbReference type="GO" id="GO:0005524">
    <property type="term" value="F:ATP binding"/>
    <property type="evidence" value="ECO:0007669"/>
    <property type="project" value="UniProtKB-KW"/>
</dbReference>
<proteinExistence type="predicted"/>
<gene>
    <name evidence="10" type="ORF">IBJ83_06565</name>
</gene>
<feature type="transmembrane region" description="Helical" evidence="7">
    <location>
        <begin position="57"/>
        <end position="81"/>
    </location>
</feature>
<comment type="subcellular location">
    <subcellularLocation>
        <location evidence="1">Cell membrane</location>
        <topology evidence="1">Multi-pass membrane protein</topology>
    </subcellularLocation>
</comment>
<keyword evidence="6 7" id="KW-0472">Membrane</keyword>
<dbReference type="InterPro" id="IPR011527">
    <property type="entry name" value="ABC1_TM_dom"/>
</dbReference>
<dbReference type="PANTHER" id="PTHR43394:SF1">
    <property type="entry name" value="ATP-BINDING CASSETTE SUB-FAMILY B MEMBER 10, MITOCHONDRIAL"/>
    <property type="match status" value="1"/>
</dbReference>
<evidence type="ECO:0000259" key="8">
    <source>
        <dbReference type="PROSITE" id="PS50893"/>
    </source>
</evidence>
<dbReference type="InterPro" id="IPR039421">
    <property type="entry name" value="Type_1_exporter"/>
</dbReference>
<dbReference type="PROSITE" id="PS50893">
    <property type="entry name" value="ABC_TRANSPORTER_2"/>
    <property type="match status" value="1"/>
</dbReference>
<dbReference type="InterPro" id="IPR036640">
    <property type="entry name" value="ABC1_TM_sf"/>
</dbReference>
<dbReference type="SMART" id="SM00382">
    <property type="entry name" value="AAA"/>
    <property type="match status" value="1"/>
</dbReference>
<evidence type="ECO:0000256" key="5">
    <source>
        <dbReference type="ARBA" id="ARBA00022989"/>
    </source>
</evidence>
<protein>
    <submittedName>
        <fullName evidence="10">ABC transporter ATP-binding protein</fullName>
    </submittedName>
</protein>
<keyword evidence="2 7" id="KW-0812">Transmembrane</keyword>
<evidence type="ECO:0000313" key="10">
    <source>
        <dbReference type="EMBL" id="MBK1468977.1"/>
    </source>
</evidence>
<keyword evidence="4 10" id="KW-0067">ATP-binding</keyword>
<dbReference type="InterPro" id="IPR003439">
    <property type="entry name" value="ABC_transporter-like_ATP-bd"/>
</dbReference>
<feature type="transmembrane region" description="Helical" evidence="7">
    <location>
        <begin position="12"/>
        <end position="37"/>
    </location>
</feature>
<evidence type="ECO:0000313" key="11">
    <source>
        <dbReference type="Proteomes" id="UP000823123"/>
    </source>
</evidence>
<feature type="transmembrane region" description="Helical" evidence="7">
    <location>
        <begin position="131"/>
        <end position="151"/>
    </location>
</feature>
<feature type="domain" description="ABC transporter" evidence="8">
    <location>
        <begin position="331"/>
        <end position="565"/>
    </location>
</feature>